<dbReference type="PROSITE" id="PS01094">
    <property type="entry name" value="UPF0076"/>
    <property type="match status" value="1"/>
</dbReference>
<comment type="similarity">
    <text evidence="1">Belongs to the RutC family.</text>
</comment>
<dbReference type="Pfam" id="PF01042">
    <property type="entry name" value="Ribonuc_L-PSP"/>
    <property type="match status" value="1"/>
</dbReference>
<dbReference type="InterPro" id="IPR006056">
    <property type="entry name" value="RidA"/>
</dbReference>
<dbReference type="GO" id="GO:0005829">
    <property type="term" value="C:cytosol"/>
    <property type="evidence" value="ECO:0007669"/>
    <property type="project" value="TreeGrafter"/>
</dbReference>
<dbReference type="Proteomes" id="UP000279029">
    <property type="component" value="Chromosome"/>
</dbReference>
<proteinExistence type="inferred from homology"/>
<evidence type="ECO:0000313" key="3">
    <source>
        <dbReference type="Proteomes" id="UP000279029"/>
    </source>
</evidence>
<dbReference type="FunFam" id="3.30.1330.40:FF:000001">
    <property type="entry name" value="L-PSP family endoribonuclease"/>
    <property type="match status" value="1"/>
</dbReference>
<sequence>MMNKKNITTDQAPAAIGPYSQGIVVDDLLFTSGQLPIDIKTGVMPTTIEEQTTASLTNVKAIVEAAGSGMKDVIKVMVFLKDMNDFAAMNQIYETFFEAPYPSRSCVEVARLPKDASIEIEAIARVKI</sequence>
<dbReference type="InterPro" id="IPR006175">
    <property type="entry name" value="YjgF/YER057c/UK114"/>
</dbReference>
<gene>
    <name evidence="2" type="primary">yjgF</name>
    <name evidence="2" type="ORF">PATL70BA_1649</name>
</gene>
<dbReference type="AlphaFoldDB" id="A0A3P7RXS4"/>
<dbReference type="GO" id="GO:0019239">
    <property type="term" value="F:deaminase activity"/>
    <property type="evidence" value="ECO:0007669"/>
    <property type="project" value="TreeGrafter"/>
</dbReference>
<dbReference type="CDD" id="cd00448">
    <property type="entry name" value="YjgF_YER057c_UK114_family"/>
    <property type="match status" value="1"/>
</dbReference>
<dbReference type="InterPro" id="IPR019897">
    <property type="entry name" value="RidA_CS"/>
</dbReference>
<name>A0A3P7RXS4_9FIRM</name>
<evidence type="ECO:0000313" key="2">
    <source>
        <dbReference type="EMBL" id="VDN47536.1"/>
    </source>
</evidence>
<dbReference type="NCBIfam" id="TIGR00004">
    <property type="entry name" value="Rid family detoxifying hydrolase"/>
    <property type="match status" value="1"/>
</dbReference>
<dbReference type="SUPFAM" id="SSF55298">
    <property type="entry name" value="YjgF-like"/>
    <property type="match status" value="1"/>
</dbReference>
<organism evidence="2 3">
    <name type="scientific">Petrocella atlantisensis</name>
    <dbReference type="NCBI Taxonomy" id="2173034"/>
    <lineage>
        <taxon>Bacteria</taxon>
        <taxon>Bacillati</taxon>
        <taxon>Bacillota</taxon>
        <taxon>Clostridia</taxon>
        <taxon>Lachnospirales</taxon>
        <taxon>Vallitaleaceae</taxon>
        <taxon>Petrocella</taxon>
    </lineage>
</organism>
<dbReference type="EMBL" id="LR130778">
    <property type="protein sequence ID" value="VDN47536.1"/>
    <property type="molecule type" value="Genomic_DNA"/>
</dbReference>
<protein>
    <submittedName>
        <fullName evidence="2">Ketoacid-binding protein</fullName>
    </submittedName>
</protein>
<dbReference type="Gene3D" id="3.30.1330.40">
    <property type="entry name" value="RutC-like"/>
    <property type="match status" value="1"/>
</dbReference>
<dbReference type="KEGG" id="cbar:PATL70BA_1649"/>
<dbReference type="PANTHER" id="PTHR11803:SF58">
    <property type="entry name" value="PROTEIN HMF1-RELATED"/>
    <property type="match status" value="1"/>
</dbReference>
<dbReference type="PANTHER" id="PTHR11803">
    <property type="entry name" value="2-IMINOBUTANOATE/2-IMINOPROPANOATE DEAMINASE RIDA"/>
    <property type="match status" value="1"/>
</dbReference>
<evidence type="ECO:0000256" key="1">
    <source>
        <dbReference type="ARBA" id="ARBA00010552"/>
    </source>
</evidence>
<accession>A0A3P7RXS4</accession>
<reference evidence="2 3" key="1">
    <citation type="submission" date="2018-09" db="EMBL/GenBank/DDBJ databases">
        <authorList>
            <person name="Postec A."/>
        </authorList>
    </citation>
    <scope>NUCLEOTIDE SEQUENCE [LARGE SCALE GENOMIC DNA]</scope>
    <source>
        <strain evidence="2">70B-A</strain>
    </source>
</reference>
<keyword evidence="3" id="KW-1185">Reference proteome</keyword>
<dbReference type="InterPro" id="IPR035959">
    <property type="entry name" value="RutC-like_sf"/>
</dbReference>